<accession>A0ABT0ZXU4</accession>
<proteinExistence type="predicted"/>
<keyword evidence="3" id="KW-1185">Reference proteome</keyword>
<reference evidence="2" key="1">
    <citation type="submission" date="2021-04" db="EMBL/GenBank/DDBJ databases">
        <title>Pseudonocardia sp. nov., isolated from sandy soil of mangrove forest.</title>
        <authorList>
            <person name="Zan Z."/>
            <person name="Huang R."/>
            <person name="Liu W."/>
        </authorList>
    </citation>
    <scope>NUCLEOTIDE SEQUENCE</scope>
    <source>
        <strain evidence="2">S2-4</strain>
    </source>
</reference>
<protein>
    <recommendedName>
        <fullName evidence="4">Regulator of septum formation</fullName>
    </recommendedName>
</protein>
<name>A0ABT0ZXU4_9PSEU</name>
<gene>
    <name evidence="2" type="ORF">KDL28_10940</name>
</gene>
<sequence>MTRPATARPSPARRWWPVAAALLAVALCGGLVACSGAASAQTGDCVESTGETSYAPVDCADAPLRVLERIDGADADCARVAGVTESFTDYDGDFSLCLGPPDTDPATAVNVAAVGDCLSGVDPGSGTGEARRVDCADPGAEAQVITREEDVFPVGFECDDVPGSTGSYSWALDQTSSSGVITSNIGVTDVLLCVGPAGVDPQTSPDAARAGDCLRETGDEVGYAKVDCGAPDAGYRVVERVDGGFLPAEVACRSVAGAESGIGRSGLEGYVLCLAPN</sequence>
<dbReference type="RefSeq" id="WP_252437446.1">
    <property type="nucleotide sequence ID" value="NZ_JAGSOV010000023.1"/>
</dbReference>
<dbReference type="EMBL" id="JAGSOV010000023">
    <property type="protein sequence ID" value="MCO1655569.1"/>
    <property type="molecule type" value="Genomic_DNA"/>
</dbReference>
<comment type="caution">
    <text evidence="2">The sequence shown here is derived from an EMBL/GenBank/DDBJ whole genome shotgun (WGS) entry which is preliminary data.</text>
</comment>
<evidence type="ECO:0008006" key="4">
    <source>
        <dbReference type="Google" id="ProtNLM"/>
    </source>
</evidence>
<feature type="signal peptide" evidence="1">
    <location>
        <begin position="1"/>
        <end position="40"/>
    </location>
</feature>
<evidence type="ECO:0000256" key="1">
    <source>
        <dbReference type="SAM" id="SignalP"/>
    </source>
</evidence>
<evidence type="ECO:0000313" key="2">
    <source>
        <dbReference type="EMBL" id="MCO1655569.1"/>
    </source>
</evidence>
<organism evidence="2 3">
    <name type="scientific">Pseudonocardia humida</name>
    <dbReference type="NCBI Taxonomy" id="2800819"/>
    <lineage>
        <taxon>Bacteria</taxon>
        <taxon>Bacillati</taxon>
        <taxon>Actinomycetota</taxon>
        <taxon>Actinomycetes</taxon>
        <taxon>Pseudonocardiales</taxon>
        <taxon>Pseudonocardiaceae</taxon>
        <taxon>Pseudonocardia</taxon>
    </lineage>
</organism>
<dbReference type="Proteomes" id="UP001165283">
    <property type="component" value="Unassembled WGS sequence"/>
</dbReference>
<feature type="chain" id="PRO_5047371450" description="Regulator of septum formation" evidence="1">
    <location>
        <begin position="41"/>
        <end position="277"/>
    </location>
</feature>
<keyword evidence="1" id="KW-0732">Signal</keyword>
<dbReference type="PROSITE" id="PS51257">
    <property type="entry name" value="PROKAR_LIPOPROTEIN"/>
    <property type="match status" value="1"/>
</dbReference>
<evidence type="ECO:0000313" key="3">
    <source>
        <dbReference type="Proteomes" id="UP001165283"/>
    </source>
</evidence>